<comment type="similarity">
    <text evidence="1">Belongs to the peptidase C1 family.</text>
</comment>
<evidence type="ECO:0000256" key="2">
    <source>
        <dbReference type="ARBA" id="ARBA00022670"/>
    </source>
</evidence>
<dbReference type="InterPro" id="IPR025660">
    <property type="entry name" value="Pept_his_AS"/>
</dbReference>
<feature type="domain" description="Peptidase C1A papain C-terminal" evidence="8">
    <location>
        <begin position="115"/>
        <end position="330"/>
    </location>
</feature>
<keyword evidence="11" id="KW-1185">Reference proteome</keyword>
<reference evidence="10" key="2">
    <citation type="submission" date="2025-08" db="UniProtKB">
        <authorList>
            <consortium name="Ensembl"/>
        </authorList>
    </citation>
    <scope>IDENTIFICATION</scope>
</reference>
<dbReference type="CDD" id="cd02248">
    <property type="entry name" value="Peptidase_C1A"/>
    <property type="match status" value="1"/>
</dbReference>
<dbReference type="GeneTree" id="ENSGT00940000163885"/>
<dbReference type="SUPFAM" id="SSF54001">
    <property type="entry name" value="Cysteine proteinases"/>
    <property type="match status" value="1"/>
</dbReference>
<evidence type="ECO:0000256" key="7">
    <source>
        <dbReference type="SAM" id="SignalP"/>
    </source>
</evidence>
<name>A0A8C6KTE7_NOTFU</name>
<feature type="domain" description="Cathepsin propeptide inhibitor" evidence="9">
    <location>
        <begin position="26"/>
        <end position="86"/>
    </location>
</feature>
<dbReference type="Proteomes" id="UP000694548">
    <property type="component" value="Chromosome sgr16"/>
</dbReference>
<dbReference type="PROSITE" id="PS00639">
    <property type="entry name" value="THIOL_PROTEASE_HIS"/>
    <property type="match status" value="1"/>
</dbReference>
<dbReference type="GO" id="GO:0006508">
    <property type="term" value="P:proteolysis"/>
    <property type="evidence" value="ECO:0007669"/>
    <property type="project" value="UniProtKB-KW"/>
</dbReference>
<evidence type="ECO:0000256" key="1">
    <source>
        <dbReference type="ARBA" id="ARBA00008455"/>
    </source>
</evidence>
<dbReference type="Ensembl" id="ENSNFUT00015011304.1">
    <property type="protein sequence ID" value="ENSNFUP00015010759.1"/>
    <property type="gene ID" value="ENSNFUG00015005265.1"/>
</dbReference>
<gene>
    <name evidence="10" type="primary">ctsl.1</name>
</gene>
<dbReference type="Pfam" id="PF00112">
    <property type="entry name" value="Peptidase_C1"/>
    <property type="match status" value="1"/>
</dbReference>
<dbReference type="PANTHER" id="PTHR12411">
    <property type="entry name" value="CYSTEINE PROTEASE FAMILY C1-RELATED"/>
    <property type="match status" value="1"/>
</dbReference>
<evidence type="ECO:0000259" key="8">
    <source>
        <dbReference type="SMART" id="SM00645"/>
    </source>
</evidence>
<keyword evidence="4" id="KW-0788">Thiol protease</keyword>
<feature type="signal peptide" evidence="7">
    <location>
        <begin position="1"/>
        <end position="19"/>
    </location>
</feature>
<dbReference type="FunFam" id="3.90.70.10:FF:000006">
    <property type="entry name" value="Cathepsin S"/>
    <property type="match status" value="1"/>
</dbReference>
<keyword evidence="7" id="KW-0732">Signal</keyword>
<keyword evidence="5" id="KW-0865">Zymogen</keyword>
<sequence>MKLLIVAAAFLALASCCNGSPEDNAFHAWKRKHGKTYWSPENEERCRKNFFDNRKEISTHNALADQGKKSFRLGLTPFADLTHEDYKKHVSRGYLNSTLSLSSSTFLVLSTVNSLPDAVDWRNTGYVTGVKDQKQCGSCWAFSTTGSLEGQYSKKTGNLVSLSEQQLVDCSVTFGNKGCMGGSMVNAYKYIKANGGIDTEASYPYEGVNKTCRYNPNTIGANCTGFVAISSGNEGALKQAVATIGPISVAIDASQSSFQLYASGVYDESACSNSRLNHAMLVVGYGTDNGKDYWLVKNSWGVTWGDQGYIKMLRNKNNQCGIATASSYPLV</sequence>
<dbReference type="InterPro" id="IPR013128">
    <property type="entry name" value="Peptidase_C1A"/>
</dbReference>
<dbReference type="PRINTS" id="PR00705">
    <property type="entry name" value="PAPAIN"/>
</dbReference>
<dbReference type="InterPro" id="IPR039417">
    <property type="entry name" value="Peptidase_C1A_papain-like"/>
</dbReference>
<dbReference type="GO" id="GO:0008234">
    <property type="term" value="F:cysteine-type peptidase activity"/>
    <property type="evidence" value="ECO:0007669"/>
    <property type="project" value="UniProtKB-KW"/>
</dbReference>
<feature type="chain" id="PRO_5034886685" evidence="7">
    <location>
        <begin position="20"/>
        <end position="331"/>
    </location>
</feature>
<protein>
    <submittedName>
        <fullName evidence="10">Cathepsin L.1</fullName>
    </submittedName>
</protein>
<accession>A0A8C6KTE7</accession>
<keyword evidence="3" id="KW-0378">Hydrolase</keyword>
<keyword evidence="6" id="KW-1015">Disulfide bond</keyword>
<organism evidence="10 11">
    <name type="scientific">Nothobranchius furzeri</name>
    <name type="common">Turquoise killifish</name>
    <dbReference type="NCBI Taxonomy" id="105023"/>
    <lineage>
        <taxon>Eukaryota</taxon>
        <taxon>Metazoa</taxon>
        <taxon>Chordata</taxon>
        <taxon>Craniata</taxon>
        <taxon>Vertebrata</taxon>
        <taxon>Euteleostomi</taxon>
        <taxon>Actinopterygii</taxon>
        <taxon>Neopterygii</taxon>
        <taxon>Teleostei</taxon>
        <taxon>Neoteleostei</taxon>
        <taxon>Acanthomorphata</taxon>
        <taxon>Ovalentaria</taxon>
        <taxon>Atherinomorphae</taxon>
        <taxon>Cyprinodontiformes</taxon>
        <taxon>Nothobranchiidae</taxon>
        <taxon>Nothobranchius</taxon>
    </lineage>
</organism>
<dbReference type="AlphaFoldDB" id="A0A8C6KTE7"/>
<dbReference type="PROSITE" id="PS51257">
    <property type="entry name" value="PROKAR_LIPOPROTEIN"/>
    <property type="match status" value="1"/>
</dbReference>
<dbReference type="SMART" id="SM00645">
    <property type="entry name" value="Pept_C1"/>
    <property type="match status" value="1"/>
</dbReference>
<dbReference type="Gene3D" id="3.90.70.10">
    <property type="entry name" value="Cysteine proteinases"/>
    <property type="match status" value="1"/>
</dbReference>
<dbReference type="PROSITE" id="PS00139">
    <property type="entry name" value="THIOL_PROTEASE_CYS"/>
    <property type="match status" value="1"/>
</dbReference>
<dbReference type="InterPro" id="IPR025661">
    <property type="entry name" value="Pept_asp_AS"/>
</dbReference>
<dbReference type="PROSITE" id="PS00640">
    <property type="entry name" value="THIOL_PROTEASE_ASN"/>
    <property type="match status" value="1"/>
</dbReference>
<reference evidence="10" key="1">
    <citation type="submission" date="2014-08" db="EMBL/GenBank/DDBJ databases">
        <authorList>
            <person name="Senf B."/>
            <person name="Petzold A."/>
            <person name="Downie B.R."/>
            <person name="Koch P."/>
            <person name="Platzer M."/>
        </authorList>
    </citation>
    <scope>NUCLEOTIDE SEQUENCE [LARGE SCALE GENOMIC DNA]</scope>
    <source>
        <strain evidence="10">GRZ</strain>
    </source>
</reference>
<evidence type="ECO:0000256" key="3">
    <source>
        <dbReference type="ARBA" id="ARBA00022801"/>
    </source>
</evidence>
<dbReference type="InterPro" id="IPR013201">
    <property type="entry name" value="Prot_inhib_I29"/>
</dbReference>
<evidence type="ECO:0000259" key="9">
    <source>
        <dbReference type="SMART" id="SM00848"/>
    </source>
</evidence>
<dbReference type="InterPro" id="IPR038765">
    <property type="entry name" value="Papain-like_cys_pep_sf"/>
</dbReference>
<reference evidence="10" key="3">
    <citation type="submission" date="2025-09" db="UniProtKB">
        <authorList>
            <consortium name="Ensembl"/>
        </authorList>
    </citation>
    <scope>IDENTIFICATION</scope>
</reference>
<dbReference type="InterPro" id="IPR000169">
    <property type="entry name" value="Pept_cys_AS"/>
</dbReference>
<evidence type="ECO:0000313" key="10">
    <source>
        <dbReference type="Ensembl" id="ENSNFUP00015010759.1"/>
    </source>
</evidence>
<evidence type="ECO:0000256" key="6">
    <source>
        <dbReference type="ARBA" id="ARBA00023157"/>
    </source>
</evidence>
<proteinExistence type="inferred from homology"/>
<dbReference type="Pfam" id="PF08246">
    <property type="entry name" value="Inhibitor_I29"/>
    <property type="match status" value="1"/>
</dbReference>
<dbReference type="SMART" id="SM00848">
    <property type="entry name" value="Inhibitor_I29"/>
    <property type="match status" value="1"/>
</dbReference>
<evidence type="ECO:0000256" key="4">
    <source>
        <dbReference type="ARBA" id="ARBA00022807"/>
    </source>
</evidence>
<dbReference type="InterPro" id="IPR000668">
    <property type="entry name" value="Peptidase_C1A_C"/>
</dbReference>
<evidence type="ECO:0000313" key="11">
    <source>
        <dbReference type="Proteomes" id="UP000694548"/>
    </source>
</evidence>
<keyword evidence="2" id="KW-0645">Protease</keyword>
<evidence type="ECO:0000256" key="5">
    <source>
        <dbReference type="ARBA" id="ARBA00023145"/>
    </source>
</evidence>